<evidence type="ECO:0000256" key="2">
    <source>
        <dbReference type="SAM" id="SignalP"/>
    </source>
</evidence>
<dbReference type="InterPro" id="IPR042100">
    <property type="entry name" value="Bug_dom1"/>
</dbReference>
<dbReference type="PANTHER" id="PTHR42928">
    <property type="entry name" value="TRICARBOXYLATE-BINDING PROTEIN"/>
    <property type="match status" value="1"/>
</dbReference>
<feature type="signal peptide" evidence="2">
    <location>
        <begin position="1"/>
        <end position="28"/>
    </location>
</feature>
<reference evidence="3 4" key="1">
    <citation type="submission" date="2019-12" db="EMBL/GenBank/DDBJ databases">
        <authorList>
            <person name="Huq M.A."/>
        </authorList>
    </citation>
    <scope>NUCLEOTIDE SEQUENCE [LARGE SCALE GENOMIC DNA]</scope>
    <source>
        <strain evidence="3 4">MAH-25</strain>
    </source>
</reference>
<dbReference type="CDD" id="cd13578">
    <property type="entry name" value="PBP2_Bug27"/>
    <property type="match status" value="1"/>
</dbReference>
<proteinExistence type="inferred from homology"/>
<sequence>MTIFTGAGNARRRLLMAGALLATGVAHAQAPAARPIKLVVPFAAGGSTDAIARLVGQKLGEGLGQPVVVENRPGAAGAIASEQVAKAPGDGLTLLLATTSTHSILPVANPKLAYDAVADFAPVGLVARAPNVLVASPKSGAATMKDLVQLAKSKPGALSFASSGNGTITHLVAEAFNAAAGIQAVHIPYKTGVQALADVVSGQVDYQFDSIVWTLPQVRAGKIRGLAVTGIKRSALAPDLPTVAESGLAGFEGVTWFALVAPATTPRDVVARLNGELNKALQSTDVQDKLAAQGAEPAPGTPDDLARVMREDRVRWGKVARDAGVKFE</sequence>
<accession>A0A6N8IXP5</accession>
<organism evidence="3 4">
    <name type="scientific">Ramlibacter pinisoli</name>
    <dbReference type="NCBI Taxonomy" id="2682844"/>
    <lineage>
        <taxon>Bacteria</taxon>
        <taxon>Pseudomonadati</taxon>
        <taxon>Pseudomonadota</taxon>
        <taxon>Betaproteobacteria</taxon>
        <taxon>Burkholderiales</taxon>
        <taxon>Comamonadaceae</taxon>
        <taxon>Ramlibacter</taxon>
    </lineage>
</organism>
<dbReference type="PANTHER" id="PTHR42928:SF5">
    <property type="entry name" value="BLR1237 PROTEIN"/>
    <property type="match status" value="1"/>
</dbReference>
<feature type="chain" id="PRO_5026918853" evidence="2">
    <location>
        <begin position="29"/>
        <end position="328"/>
    </location>
</feature>
<dbReference type="AlphaFoldDB" id="A0A6N8IXP5"/>
<dbReference type="Proteomes" id="UP000469385">
    <property type="component" value="Unassembled WGS sequence"/>
</dbReference>
<evidence type="ECO:0000256" key="1">
    <source>
        <dbReference type="ARBA" id="ARBA00006987"/>
    </source>
</evidence>
<evidence type="ECO:0000313" key="3">
    <source>
        <dbReference type="EMBL" id="MVQ31754.1"/>
    </source>
</evidence>
<name>A0A6N8IXP5_9BURK</name>
<dbReference type="EMBL" id="WSEL01000009">
    <property type="protein sequence ID" value="MVQ31754.1"/>
    <property type="molecule type" value="Genomic_DNA"/>
</dbReference>
<protein>
    <submittedName>
        <fullName evidence="3">Tripartite tricarboxylate transporter substrate binding protein</fullName>
    </submittedName>
</protein>
<evidence type="ECO:0000313" key="4">
    <source>
        <dbReference type="Proteomes" id="UP000469385"/>
    </source>
</evidence>
<comment type="caution">
    <text evidence="3">The sequence shown here is derived from an EMBL/GenBank/DDBJ whole genome shotgun (WGS) entry which is preliminary data.</text>
</comment>
<dbReference type="PIRSF" id="PIRSF017082">
    <property type="entry name" value="YflP"/>
    <property type="match status" value="1"/>
</dbReference>
<dbReference type="Gene3D" id="3.40.190.150">
    <property type="entry name" value="Bordetella uptake gene, domain 1"/>
    <property type="match status" value="1"/>
</dbReference>
<keyword evidence="4" id="KW-1185">Reference proteome</keyword>
<gene>
    <name evidence="3" type="ORF">GON04_20015</name>
</gene>
<comment type="similarity">
    <text evidence="1">Belongs to the UPF0065 (bug) family.</text>
</comment>
<dbReference type="SUPFAM" id="SSF53850">
    <property type="entry name" value="Periplasmic binding protein-like II"/>
    <property type="match status" value="1"/>
</dbReference>
<dbReference type="RefSeq" id="WP_157399772.1">
    <property type="nucleotide sequence ID" value="NZ_WSEL01000009.1"/>
</dbReference>
<keyword evidence="2" id="KW-0732">Signal</keyword>
<dbReference type="InterPro" id="IPR005064">
    <property type="entry name" value="BUG"/>
</dbReference>
<dbReference type="Gene3D" id="3.40.190.10">
    <property type="entry name" value="Periplasmic binding protein-like II"/>
    <property type="match status" value="1"/>
</dbReference>
<dbReference type="Pfam" id="PF03401">
    <property type="entry name" value="TctC"/>
    <property type="match status" value="1"/>
</dbReference>